<dbReference type="GO" id="GO:0071973">
    <property type="term" value="P:bacterial-type flagellum-dependent cell motility"/>
    <property type="evidence" value="ECO:0007669"/>
    <property type="project" value="InterPro"/>
</dbReference>
<dbReference type="Pfam" id="PF01706">
    <property type="entry name" value="FliG_C"/>
    <property type="match status" value="1"/>
</dbReference>
<dbReference type="Gene3D" id="1.10.220.30">
    <property type="match status" value="1"/>
</dbReference>
<organism evidence="2">
    <name type="scientific">marine metagenome</name>
    <dbReference type="NCBI Taxonomy" id="408172"/>
    <lineage>
        <taxon>unclassified sequences</taxon>
        <taxon>metagenomes</taxon>
        <taxon>ecological metagenomes</taxon>
    </lineage>
</organism>
<proteinExistence type="predicted"/>
<dbReference type="GO" id="GO:0006935">
    <property type="term" value="P:chemotaxis"/>
    <property type="evidence" value="ECO:0007669"/>
    <property type="project" value="InterPro"/>
</dbReference>
<dbReference type="PANTHER" id="PTHR30534">
    <property type="entry name" value="FLAGELLAR MOTOR SWITCH PROTEIN FLIG"/>
    <property type="match status" value="1"/>
</dbReference>
<dbReference type="InterPro" id="IPR023087">
    <property type="entry name" value="Flg_Motor_Flig_C"/>
</dbReference>
<gene>
    <name evidence="2" type="ORF">METZ01_LOCUS295452</name>
</gene>
<name>A0A382M1T2_9ZZZZ</name>
<dbReference type="InterPro" id="IPR000090">
    <property type="entry name" value="Flg_Motor_Flig"/>
</dbReference>
<dbReference type="PRINTS" id="PR00954">
    <property type="entry name" value="FLGMOTORFLIG"/>
</dbReference>
<protein>
    <recommendedName>
        <fullName evidence="1">Flagellar motor switch protein FliG C-terminal domain-containing protein</fullName>
    </recommendedName>
</protein>
<dbReference type="AlphaFoldDB" id="A0A382M1T2"/>
<sequence>VTDKKAERLQHVAELLNAVGRDTETKILSTLEESNPNLASQIRDRMFTFDDLTLIDSRQMQLLLKELNSEVLVLSLKTASDAVKELVFSSVSTKAAEGMKDDLESLGPRRREDVEAAQMKIVQTARKLMEEGKIVILGSDTV</sequence>
<dbReference type="PANTHER" id="PTHR30534:SF0">
    <property type="entry name" value="FLAGELLAR MOTOR SWITCH PROTEIN FLIG"/>
    <property type="match status" value="1"/>
</dbReference>
<evidence type="ECO:0000313" key="2">
    <source>
        <dbReference type="EMBL" id="SVC42598.1"/>
    </source>
</evidence>
<accession>A0A382M1T2</accession>
<feature type="domain" description="Flagellar motor switch protein FliG C-terminal" evidence="1">
    <location>
        <begin position="30"/>
        <end position="136"/>
    </location>
</feature>
<feature type="non-terminal residue" evidence="2">
    <location>
        <position position="1"/>
    </location>
</feature>
<evidence type="ECO:0000259" key="1">
    <source>
        <dbReference type="Pfam" id="PF01706"/>
    </source>
</evidence>
<reference evidence="2" key="1">
    <citation type="submission" date="2018-05" db="EMBL/GenBank/DDBJ databases">
        <authorList>
            <person name="Lanie J.A."/>
            <person name="Ng W.-L."/>
            <person name="Kazmierczak K.M."/>
            <person name="Andrzejewski T.M."/>
            <person name="Davidsen T.M."/>
            <person name="Wayne K.J."/>
            <person name="Tettelin H."/>
            <person name="Glass J.I."/>
            <person name="Rusch D."/>
            <person name="Podicherti R."/>
            <person name="Tsui H.-C.T."/>
            <person name="Winkler M.E."/>
        </authorList>
    </citation>
    <scope>NUCLEOTIDE SEQUENCE</scope>
</reference>
<dbReference type="InterPro" id="IPR011002">
    <property type="entry name" value="FliG_a-hlx"/>
</dbReference>
<dbReference type="GO" id="GO:0009288">
    <property type="term" value="C:bacterial-type flagellum"/>
    <property type="evidence" value="ECO:0007669"/>
    <property type="project" value="InterPro"/>
</dbReference>
<dbReference type="EMBL" id="UINC01090553">
    <property type="protein sequence ID" value="SVC42598.1"/>
    <property type="molecule type" value="Genomic_DNA"/>
</dbReference>
<dbReference type="SUPFAM" id="SSF48029">
    <property type="entry name" value="FliG"/>
    <property type="match status" value="1"/>
</dbReference>
<dbReference type="GO" id="GO:0003774">
    <property type="term" value="F:cytoskeletal motor activity"/>
    <property type="evidence" value="ECO:0007669"/>
    <property type="project" value="InterPro"/>
</dbReference>